<feature type="compositionally biased region" description="Low complexity" evidence="1">
    <location>
        <begin position="57"/>
        <end position="66"/>
    </location>
</feature>
<dbReference type="EMBL" id="LR877163">
    <property type="protein sequence ID" value="CAD2221062.1"/>
    <property type="molecule type" value="Genomic_DNA"/>
</dbReference>
<gene>
    <name evidence="2" type="ORF">ADEAN_000859300</name>
</gene>
<dbReference type="VEuPathDB" id="TriTrypDB:ADEAN_000859300"/>
<feature type="compositionally biased region" description="Basic and acidic residues" evidence="1">
    <location>
        <begin position="148"/>
        <end position="163"/>
    </location>
</feature>
<organism evidence="2 3">
    <name type="scientific">Angomonas deanei</name>
    <dbReference type="NCBI Taxonomy" id="59799"/>
    <lineage>
        <taxon>Eukaryota</taxon>
        <taxon>Discoba</taxon>
        <taxon>Euglenozoa</taxon>
        <taxon>Kinetoplastea</taxon>
        <taxon>Metakinetoplastina</taxon>
        <taxon>Trypanosomatida</taxon>
        <taxon>Trypanosomatidae</taxon>
        <taxon>Strigomonadinae</taxon>
        <taxon>Angomonas</taxon>
    </lineage>
</organism>
<evidence type="ECO:0000256" key="1">
    <source>
        <dbReference type="SAM" id="MobiDB-lite"/>
    </source>
</evidence>
<protein>
    <submittedName>
        <fullName evidence="2">Uncharacterized protein</fullName>
    </submittedName>
</protein>
<name>A0A7G2CS83_9TRYP</name>
<dbReference type="AlphaFoldDB" id="A0A7G2CS83"/>
<evidence type="ECO:0000313" key="3">
    <source>
        <dbReference type="Proteomes" id="UP000515908"/>
    </source>
</evidence>
<keyword evidence="3" id="KW-1185">Reference proteome</keyword>
<reference evidence="2 3" key="1">
    <citation type="submission" date="2020-08" db="EMBL/GenBank/DDBJ databases">
        <authorList>
            <person name="Newling K."/>
            <person name="Davey J."/>
            <person name="Forrester S."/>
        </authorList>
    </citation>
    <scope>NUCLEOTIDE SEQUENCE [LARGE SCALE GENOMIC DNA]</scope>
    <source>
        <strain evidence="3">Crithidia deanei Carvalho (ATCC PRA-265)</strain>
    </source>
</reference>
<accession>A0A7G2CS83</accession>
<evidence type="ECO:0000313" key="2">
    <source>
        <dbReference type="EMBL" id="CAD2221062.1"/>
    </source>
</evidence>
<feature type="compositionally biased region" description="Polar residues" evidence="1">
    <location>
        <begin position="43"/>
        <end position="56"/>
    </location>
</feature>
<sequence>MSTSESSDDSPIRPKKIFSETPAMAIKRFSIVDSSEEEEELKNQFNDSSLLNALETNPNHNHNHQNSSTDLKGSSELLKDEHGASYYDEGDKVVQKKEETSSSSSSSVAMDLSFLRKGKEDPKQPSEDSVPSIHQEDSSPVQPPSPPKEAEQIRKEEQKDQQSVKESTTKSSTEHSDKGYYVCSST</sequence>
<feature type="compositionally biased region" description="Basic and acidic residues" evidence="1">
    <location>
        <begin position="77"/>
        <end position="100"/>
    </location>
</feature>
<feature type="region of interest" description="Disordered" evidence="1">
    <location>
        <begin position="40"/>
        <end position="186"/>
    </location>
</feature>
<dbReference type="Proteomes" id="UP000515908">
    <property type="component" value="Chromosome 19"/>
</dbReference>
<proteinExistence type="predicted"/>
<feature type="compositionally biased region" description="Basic and acidic residues" evidence="1">
    <location>
        <begin position="117"/>
        <end position="126"/>
    </location>
</feature>